<dbReference type="AlphaFoldDB" id="A0A2I1H5D9"/>
<accession>A0A2I1H5D9</accession>
<dbReference type="VEuPathDB" id="FungiDB:FUN_021646"/>
<reference evidence="1 2" key="1">
    <citation type="submission" date="2015-10" db="EMBL/GenBank/DDBJ databases">
        <title>Genome analyses suggest a sexual origin of heterokaryosis in a supposedly ancient asexual fungus.</title>
        <authorList>
            <person name="Ropars J."/>
            <person name="Sedzielewska K."/>
            <person name="Noel J."/>
            <person name="Charron P."/>
            <person name="Farinelli L."/>
            <person name="Marton T."/>
            <person name="Kruger M."/>
            <person name="Pelin A."/>
            <person name="Brachmann A."/>
            <person name="Corradi N."/>
        </authorList>
    </citation>
    <scope>NUCLEOTIDE SEQUENCE [LARGE SCALE GENOMIC DNA]</scope>
    <source>
        <strain evidence="1 2">A4</strain>
    </source>
</reference>
<organism evidence="1 2">
    <name type="scientific">Rhizophagus irregularis</name>
    <dbReference type="NCBI Taxonomy" id="588596"/>
    <lineage>
        <taxon>Eukaryota</taxon>
        <taxon>Fungi</taxon>
        <taxon>Fungi incertae sedis</taxon>
        <taxon>Mucoromycota</taxon>
        <taxon>Glomeromycotina</taxon>
        <taxon>Glomeromycetes</taxon>
        <taxon>Glomerales</taxon>
        <taxon>Glomeraceae</taxon>
        <taxon>Rhizophagus</taxon>
    </lineage>
</organism>
<dbReference type="OrthoDB" id="2411218at2759"/>
<dbReference type="Proteomes" id="UP000234323">
    <property type="component" value="Unassembled WGS sequence"/>
</dbReference>
<protein>
    <submittedName>
        <fullName evidence="1">Uncharacterized protein</fullName>
    </submittedName>
</protein>
<gene>
    <name evidence="1" type="ORF">RhiirA4_472711</name>
</gene>
<sequence>MISSNLKSLQRDLTRQDFNKFLIRSIECMSKHILSESYGRGVNSHLYEVGWQNEWYRSAVSVVPLGASISANVGYVFGSDGYLDYYINGEICWGIELTREGNHLAEHANRFYENGKYKDIPLKEWIILDF</sequence>
<name>A0A2I1H5D9_9GLOM</name>
<comment type="caution">
    <text evidence="1">The sequence shown here is derived from an EMBL/GenBank/DDBJ whole genome shotgun (WGS) entry which is preliminary data.</text>
</comment>
<dbReference type="EMBL" id="LLXI01001530">
    <property type="protein sequence ID" value="PKY54086.1"/>
    <property type="molecule type" value="Genomic_DNA"/>
</dbReference>
<evidence type="ECO:0000313" key="2">
    <source>
        <dbReference type="Proteomes" id="UP000234323"/>
    </source>
</evidence>
<proteinExistence type="predicted"/>
<evidence type="ECO:0000313" key="1">
    <source>
        <dbReference type="EMBL" id="PKY54086.1"/>
    </source>
</evidence>
<keyword evidence="2" id="KW-1185">Reference proteome</keyword>